<dbReference type="AlphaFoldDB" id="A0A1D2QS77"/>
<dbReference type="Pfam" id="PF13699">
    <property type="entry name" value="eCIS_core"/>
    <property type="match status" value="1"/>
</dbReference>
<dbReference type="STRING" id="62101.AB835_03880"/>
<evidence type="ECO:0000313" key="3">
    <source>
        <dbReference type="EMBL" id="ODS24448.1"/>
    </source>
</evidence>
<feature type="compositionally biased region" description="Basic and acidic residues" evidence="1">
    <location>
        <begin position="281"/>
        <end position="295"/>
    </location>
</feature>
<evidence type="ECO:0000313" key="4">
    <source>
        <dbReference type="Proteomes" id="UP000242502"/>
    </source>
</evidence>
<sequence>MYDYAHPKYLKRSRCKNKQLRKEHQGKVIQRKSAPTSVRAAIGDNFNTDMQTHTGAYITGLPDTVKTPMEQFADGIDLSDVKVHRNSAKPDSIGALAYTQGTNIHLGPGQERHLPHEAWHVVQQKQGRVRPTAKIQGGLTINNDIGLEREADAMNDEFRKIREAPYYTRHTHRIVGGANGTHRGMIPRMAELIPSSVSQCIQAKYKNSNGKTVGGGNEAYNYDDDVNEIIRYLQSEKGMQQVSDNLQHTIKQKLISLATAENVVHPWPNVKAAVATMLEQKESDAKNQNQEETRATARSAKKSGALLDLSKQDRLMFNKTDKKLIDEYQKERKEIVDQIIEDPESALWGVAKYYGWKGIGKIKVESGNLGANATTVNDVIAFDKNRFSRILKTYEPERKHSGGVHIIRILGHEYVHVQQVANNKYTEEKDAPRHTYLME</sequence>
<accession>A0A1D2QS77</accession>
<evidence type="ECO:0000259" key="2">
    <source>
        <dbReference type="Pfam" id="PF13699"/>
    </source>
</evidence>
<feature type="domain" description="eCIS core" evidence="2">
    <location>
        <begin position="61"/>
        <end position="127"/>
    </location>
</feature>
<organism evidence="3 4">
    <name type="scientific">Candidatus Endobugula sertula</name>
    <name type="common">Bugula neritina bacterial symbiont</name>
    <dbReference type="NCBI Taxonomy" id="62101"/>
    <lineage>
        <taxon>Bacteria</taxon>
        <taxon>Pseudomonadati</taxon>
        <taxon>Pseudomonadota</taxon>
        <taxon>Gammaproteobacteria</taxon>
        <taxon>Cellvibrionales</taxon>
        <taxon>Cellvibrionaceae</taxon>
        <taxon>Candidatus Endobugula</taxon>
    </lineage>
</organism>
<dbReference type="EMBL" id="MDLC01000009">
    <property type="protein sequence ID" value="ODS24448.1"/>
    <property type="molecule type" value="Genomic_DNA"/>
</dbReference>
<dbReference type="InterPro" id="IPR025295">
    <property type="entry name" value="eCIS_core_dom"/>
</dbReference>
<evidence type="ECO:0000256" key="1">
    <source>
        <dbReference type="SAM" id="MobiDB-lite"/>
    </source>
</evidence>
<proteinExistence type="predicted"/>
<reference evidence="3 4" key="1">
    <citation type="journal article" date="2016" name="Appl. Environ. Microbiol.">
        <title>Lack of Overt Genome Reduction in the Bryostatin-Producing Bryozoan Symbiont "Candidatus Endobugula sertula".</title>
        <authorList>
            <person name="Miller I.J."/>
            <person name="Vanee N."/>
            <person name="Fong S.S."/>
            <person name="Lim-Fong G.E."/>
            <person name="Kwan J.C."/>
        </authorList>
    </citation>
    <scope>NUCLEOTIDE SEQUENCE [LARGE SCALE GENOMIC DNA]</scope>
    <source>
        <strain evidence="3">AB1-4</strain>
    </source>
</reference>
<gene>
    <name evidence="3" type="ORF">AB835_03880</name>
</gene>
<comment type="caution">
    <text evidence="3">The sequence shown here is derived from an EMBL/GenBank/DDBJ whole genome shotgun (WGS) entry which is preliminary data.</text>
</comment>
<name>A0A1D2QS77_9GAMM</name>
<protein>
    <recommendedName>
        <fullName evidence="2">eCIS core domain-containing protein</fullName>
    </recommendedName>
</protein>
<dbReference type="Proteomes" id="UP000242502">
    <property type="component" value="Unassembled WGS sequence"/>
</dbReference>
<feature type="region of interest" description="Disordered" evidence="1">
    <location>
        <begin position="281"/>
        <end position="301"/>
    </location>
</feature>